<feature type="compositionally biased region" description="Low complexity" evidence="1">
    <location>
        <begin position="1"/>
        <end position="15"/>
    </location>
</feature>
<dbReference type="RefSeq" id="WP_192278765.1">
    <property type="nucleotide sequence ID" value="NZ_JACZDF010000002.1"/>
</dbReference>
<dbReference type="InterPro" id="IPR052734">
    <property type="entry name" value="Nod_factor_acetyltransferase"/>
</dbReference>
<feature type="transmembrane region" description="Helical" evidence="2">
    <location>
        <begin position="83"/>
        <end position="101"/>
    </location>
</feature>
<evidence type="ECO:0000256" key="2">
    <source>
        <dbReference type="SAM" id="Phobius"/>
    </source>
</evidence>
<sequence length="416" mass="45585">MSSRAQTARARTTTTRKPRDPWPDNARFIAALLIVMMHFGDQVPGKSDLLEHVFFLTWPARVPLYALLAGYFSDASPFTRRRAVGLVRNVLLVYLCFEMFATIHKWLLGGRFAFDPGTPSLALWFLLSLFVWRAILPLLATIRWIVPLSVVVALVAGFAPSIGPAGSISRTVAFLPVFLLGWKLRQHGLREVLDRTWVRWAAAGVLLVWSAAIVAILADGDLKRRWFSMVKPYAQSNLIGDLEARTLVLVGGGMLAALAVLALAPRSRLPWISYLGTGSMYIYLLHPFLVRQAVDAGLLERLDSRTDVVLMLAGTAVVGALLATPPVRRLLRPIIQPTYTWLFLPEPSAPRQDPPVTESARPSAHDTSVSGSTSSPTNVPTENLDNVAVAGHAVSAVHLDDAPASHAPRPEDPHRS</sequence>
<gene>
    <name evidence="4" type="ORF">IGS67_05925</name>
</gene>
<keyword evidence="2" id="KW-0472">Membrane</keyword>
<feature type="region of interest" description="Disordered" evidence="1">
    <location>
        <begin position="1"/>
        <end position="22"/>
    </location>
</feature>
<feature type="compositionally biased region" description="Basic and acidic residues" evidence="1">
    <location>
        <begin position="398"/>
        <end position="416"/>
    </location>
</feature>
<dbReference type="Proteomes" id="UP000642107">
    <property type="component" value="Unassembled WGS sequence"/>
</dbReference>
<accession>A0ABR9DPH8</accession>
<dbReference type="PANTHER" id="PTHR37312">
    <property type="entry name" value="MEMBRANE-BOUND ACYLTRANSFERASE YKRP-RELATED"/>
    <property type="match status" value="1"/>
</dbReference>
<dbReference type="InterPro" id="IPR002656">
    <property type="entry name" value="Acyl_transf_3_dom"/>
</dbReference>
<feature type="transmembrane region" description="Helical" evidence="2">
    <location>
        <begin position="309"/>
        <end position="327"/>
    </location>
</feature>
<organism evidence="4 5">
    <name type="scientific">Flavimobilis rhizosphaerae</name>
    <dbReference type="NCBI Taxonomy" id="2775421"/>
    <lineage>
        <taxon>Bacteria</taxon>
        <taxon>Bacillati</taxon>
        <taxon>Actinomycetota</taxon>
        <taxon>Actinomycetes</taxon>
        <taxon>Micrococcales</taxon>
        <taxon>Jonesiaceae</taxon>
        <taxon>Flavimobilis</taxon>
    </lineage>
</organism>
<reference evidence="4 5" key="1">
    <citation type="submission" date="2020-09" db="EMBL/GenBank/DDBJ databases">
        <title>Flavimobilis rhizosphaerae sp. nov., isolated from rhizosphere soil of Spartina alterniflora.</title>
        <authorList>
            <person name="Hanqin C."/>
        </authorList>
    </citation>
    <scope>NUCLEOTIDE SEQUENCE [LARGE SCALE GENOMIC DNA]</scope>
    <source>
        <strain evidence="4 5">GY 10621</strain>
    </source>
</reference>
<dbReference type="Pfam" id="PF01757">
    <property type="entry name" value="Acyl_transf_3"/>
    <property type="match status" value="1"/>
</dbReference>
<feature type="compositionally biased region" description="Low complexity" evidence="1">
    <location>
        <begin position="387"/>
        <end position="397"/>
    </location>
</feature>
<evidence type="ECO:0000256" key="1">
    <source>
        <dbReference type="SAM" id="MobiDB-lite"/>
    </source>
</evidence>
<feature type="transmembrane region" description="Helical" evidence="2">
    <location>
        <begin position="168"/>
        <end position="185"/>
    </location>
</feature>
<evidence type="ECO:0000313" key="5">
    <source>
        <dbReference type="Proteomes" id="UP000642107"/>
    </source>
</evidence>
<feature type="transmembrane region" description="Helical" evidence="2">
    <location>
        <begin position="52"/>
        <end position="71"/>
    </location>
</feature>
<feature type="transmembrane region" description="Helical" evidence="2">
    <location>
        <begin position="21"/>
        <end position="40"/>
    </location>
</feature>
<keyword evidence="2" id="KW-1133">Transmembrane helix</keyword>
<feature type="transmembrane region" description="Helical" evidence="2">
    <location>
        <begin position="197"/>
        <end position="218"/>
    </location>
</feature>
<feature type="compositionally biased region" description="Polar residues" evidence="1">
    <location>
        <begin position="365"/>
        <end position="384"/>
    </location>
</feature>
<name>A0ABR9DPH8_9MICO</name>
<feature type="domain" description="Acyltransferase 3" evidence="3">
    <location>
        <begin position="21"/>
        <end position="320"/>
    </location>
</feature>
<evidence type="ECO:0000259" key="3">
    <source>
        <dbReference type="Pfam" id="PF01757"/>
    </source>
</evidence>
<proteinExistence type="predicted"/>
<protein>
    <submittedName>
        <fullName evidence="4">Acyltransferase family protein</fullName>
    </submittedName>
</protein>
<keyword evidence="4" id="KW-0808">Transferase</keyword>
<feature type="region of interest" description="Disordered" evidence="1">
    <location>
        <begin position="346"/>
        <end position="416"/>
    </location>
</feature>
<dbReference type="GO" id="GO:0016746">
    <property type="term" value="F:acyltransferase activity"/>
    <property type="evidence" value="ECO:0007669"/>
    <property type="project" value="UniProtKB-KW"/>
</dbReference>
<feature type="transmembrane region" description="Helical" evidence="2">
    <location>
        <begin position="246"/>
        <end position="264"/>
    </location>
</feature>
<dbReference type="PANTHER" id="PTHR37312:SF1">
    <property type="entry name" value="MEMBRANE-BOUND ACYLTRANSFERASE YKRP-RELATED"/>
    <property type="match status" value="1"/>
</dbReference>
<keyword evidence="4" id="KW-0012">Acyltransferase</keyword>
<dbReference type="EMBL" id="JACZDF010000002">
    <property type="protein sequence ID" value="MBD9699035.1"/>
    <property type="molecule type" value="Genomic_DNA"/>
</dbReference>
<keyword evidence="5" id="KW-1185">Reference proteome</keyword>
<feature type="transmembrane region" description="Helical" evidence="2">
    <location>
        <begin position="271"/>
        <end position="289"/>
    </location>
</feature>
<feature type="transmembrane region" description="Helical" evidence="2">
    <location>
        <begin position="121"/>
        <end position="139"/>
    </location>
</feature>
<comment type="caution">
    <text evidence="4">The sequence shown here is derived from an EMBL/GenBank/DDBJ whole genome shotgun (WGS) entry which is preliminary data.</text>
</comment>
<keyword evidence="2" id="KW-0812">Transmembrane</keyword>
<feature type="transmembrane region" description="Helical" evidence="2">
    <location>
        <begin position="144"/>
        <end position="162"/>
    </location>
</feature>
<evidence type="ECO:0000313" key="4">
    <source>
        <dbReference type="EMBL" id="MBD9699035.1"/>
    </source>
</evidence>